<protein>
    <submittedName>
        <fullName evidence="6">LysR family transcriptional regulator</fullName>
    </submittedName>
</protein>
<keyword evidence="4" id="KW-0804">Transcription</keyword>
<dbReference type="InterPro" id="IPR036390">
    <property type="entry name" value="WH_DNA-bd_sf"/>
</dbReference>
<keyword evidence="7" id="KW-1185">Reference proteome</keyword>
<dbReference type="SUPFAM" id="SSF46785">
    <property type="entry name" value="Winged helix' DNA-binding domain"/>
    <property type="match status" value="1"/>
</dbReference>
<evidence type="ECO:0000313" key="7">
    <source>
        <dbReference type="Proteomes" id="UP001501599"/>
    </source>
</evidence>
<dbReference type="PANTHER" id="PTHR30346">
    <property type="entry name" value="TRANSCRIPTIONAL DUAL REGULATOR HCAR-RELATED"/>
    <property type="match status" value="1"/>
</dbReference>
<dbReference type="InterPro" id="IPR000847">
    <property type="entry name" value="LysR_HTH_N"/>
</dbReference>
<comment type="similarity">
    <text evidence="1">Belongs to the LysR transcriptional regulatory family.</text>
</comment>
<dbReference type="Pfam" id="PF00126">
    <property type="entry name" value="HTH_1"/>
    <property type="match status" value="1"/>
</dbReference>
<evidence type="ECO:0000256" key="1">
    <source>
        <dbReference type="ARBA" id="ARBA00009437"/>
    </source>
</evidence>
<gene>
    <name evidence="6" type="ORF">GCM10009846_02340</name>
</gene>
<proteinExistence type="inferred from homology"/>
<keyword evidence="3" id="KW-0238">DNA-binding</keyword>
<dbReference type="Proteomes" id="UP001501599">
    <property type="component" value="Unassembled WGS sequence"/>
</dbReference>
<dbReference type="PANTHER" id="PTHR30346:SF0">
    <property type="entry name" value="HCA OPERON TRANSCRIPTIONAL ACTIVATOR HCAR"/>
    <property type="match status" value="1"/>
</dbReference>
<evidence type="ECO:0000256" key="4">
    <source>
        <dbReference type="ARBA" id="ARBA00023163"/>
    </source>
</evidence>
<dbReference type="InterPro" id="IPR005119">
    <property type="entry name" value="LysR_subst-bd"/>
</dbReference>
<sequence>MRVPARADVSLAQLRYFVAAAEHGSMTWAADELFVAQSAVSTAIANLETTVGVQLLIRRRAKGLQLTPAGAELLVRARSILASVDDAVASMRPEHTAGRVHVGCFRTLAPFYLPSIISNLADEHPELQVDVTEMSAEQVEPALANQSIEIALTYELGLGPGVRQEILAEVPLYAAVSAGHPLADREAVHLAELADENMVLLDMPVSREYFLQRFADAGLRPTVRYRFASFEAVRAMVASGHGFTLLNQLPKVASTYSGGELHRLRLLDDVPPLSLVLAWSGGERPATKKAQLFAEQCRRSVAELAGTPSQASPSASPSTVSG</sequence>
<dbReference type="Gene3D" id="3.40.190.10">
    <property type="entry name" value="Periplasmic binding protein-like II"/>
    <property type="match status" value="2"/>
</dbReference>
<organism evidence="6 7">
    <name type="scientific">Agrococcus versicolor</name>
    <dbReference type="NCBI Taxonomy" id="501482"/>
    <lineage>
        <taxon>Bacteria</taxon>
        <taxon>Bacillati</taxon>
        <taxon>Actinomycetota</taxon>
        <taxon>Actinomycetes</taxon>
        <taxon>Micrococcales</taxon>
        <taxon>Microbacteriaceae</taxon>
        <taxon>Agrococcus</taxon>
    </lineage>
</organism>
<keyword evidence="2" id="KW-0805">Transcription regulation</keyword>
<name>A0ABP5MEJ2_9MICO</name>
<evidence type="ECO:0000256" key="2">
    <source>
        <dbReference type="ARBA" id="ARBA00023015"/>
    </source>
</evidence>
<reference evidence="7" key="1">
    <citation type="journal article" date="2019" name="Int. J. Syst. Evol. Microbiol.">
        <title>The Global Catalogue of Microorganisms (GCM) 10K type strain sequencing project: providing services to taxonomists for standard genome sequencing and annotation.</title>
        <authorList>
            <consortium name="The Broad Institute Genomics Platform"/>
            <consortium name="The Broad Institute Genome Sequencing Center for Infectious Disease"/>
            <person name="Wu L."/>
            <person name="Ma J."/>
        </authorList>
    </citation>
    <scope>NUCLEOTIDE SEQUENCE [LARGE SCALE GENOMIC DNA]</scope>
    <source>
        <strain evidence="7">JCM 16026</strain>
    </source>
</reference>
<dbReference type="SUPFAM" id="SSF53850">
    <property type="entry name" value="Periplasmic binding protein-like II"/>
    <property type="match status" value="1"/>
</dbReference>
<accession>A0ABP5MEJ2</accession>
<dbReference type="EMBL" id="BAAAQT010000001">
    <property type="protein sequence ID" value="GAA2170779.1"/>
    <property type="molecule type" value="Genomic_DNA"/>
</dbReference>
<evidence type="ECO:0000256" key="3">
    <source>
        <dbReference type="ARBA" id="ARBA00023125"/>
    </source>
</evidence>
<evidence type="ECO:0000313" key="6">
    <source>
        <dbReference type="EMBL" id="GAA2170779.1"/>
    </source>
</evidence>
<dbReference type="CDD" id="cd08412">
    <property type="entry name" value="PBP2_PAO1_like"/>
    <property type="match status" value="1"/>
</dbReference>
<dbReference type="Pfam" id="PF03466">
    <property type="entry name" value="LysR_substrate"/>
    <property type="match status" value="1"/>
</dbReference>
<dbReference type="InterPro" id="IPR036388">
    <property type="entry name" value="WH-like_DNA-bd_sf"/>
</dbReference>
<feature type="domain" description="HTH lysR-type" evidence="5">
    <location>
        <begin position="9"/>
        <end position="67"/>
    </location>
</feature>
<dbReference type="PROSITE" id="PS50931">
    <property type="entry name" value="HTH_LYSR"/>
    <property type="match status" value="1"/>
</dbReference>
<comment type="caution">
    <text evidence="6">The sequence shown here is derived from an EMBL/GenBank/DDBJ whole genome shotgun (WGS) entry which is preliminary data.</text>
</comment>
<dbReference type="PRINTS" id="PR00039">
    <property type="entry name" value="HTHLYSR"/>
</dbReference>
<dbReference type="Gene3D" id="1.10.10.10">
    <property type="entry name" value="Winged helix-like DNA-binding domain superfamily/Winged helix DNA-binding domain"/>
    <property type="match status" value="1"/>
</dbReference>
<evidence type="ECO:0000259" key="5">
    <source>
        <dbReference type="PROSITE" id="PS50931"/>
    </source>
</evidence>